<organism evidence="9 10">
    <name type="scientific">Zasmidium cellare</name>
    <name type="common">Wine cellar mold</name>
    <name type="synonym">Racodium cellare</name>
    <dbReference type="NCBI Taxonomy" id="395010"/>
    <lineage>
        <taxon>Eukaryota</taxon>
        <taxon>Fungi</taxon>
        <taxon>Dikarya</taxon>
        <taxon>Ascomycota</taxon>
        <taxon>Pezizomycotina</taxon>
        <taxon>Dothideomycetes</taxon>
        <taxon>Dothideomycetidae</taxon>
        <taxon>Mycosphaerellales</taxon>
        <taxon>Mycosphaerellaceae</taxon>
        <taxon>Zasmidium</taxon>
    </lineage>
</organism>
<feature type="compositionally biased region" description="Polar residues" evidence="6">
    <location>
        <begin position="277"/>
        <end position="290"/>
    </location>
</feature>
<feature type="compositionally biased region" description="Polar residues" evidence="6">
    <location>
        <begin position="297"/>
        <end position="313"/>
    </location>
</feature>
<reference evidence="9 10" key="1">
    <citation type="journal article" date="2023" name="G3 (Bethesda)">
        <title>A chromosome-level genome assembly of Zasmidium syzygii isolated from banana leaves.</title>
        <authorList>
            <person name="van Westerhoven A.C."/>
            <person name="Mehrabi R."/>
            <person name="Talebi R."/>
            <person name="Steentjes M.B.F."/>
            <person name="Corcolon B."/>
            <person name="Chong P.A."/>
            <person name="Kema G.H.J."/>
            <person name="Seidl M.F."/>
        </authorList>
    </citation>
    <scope>NUCLEOTIDE SEQUENCE [LARGE SCALE GENOMIC DNA]</scope>
    <source>
        <strain evidence="9 10">P124</strain>
    </source>
</reference>
<keyword evidence="10" id="KW-1185">Reference proteome</keyword>
<keyword evidence="2 7" id="KW-0812">Transmembrane</keyword>
<dbReference type="PANTHER" id="PTHR33048:SF123">
    <property type="entry name" value="INTEGRAL MEMBRANE PROTEIN"/>
    <property type="match status" value="1"/>
</dbReference>
<dbReference type="InterPro" id="IPR049326">
    <property type="entry name" value="Rhodopsin_dom_fungi"/>
</dbReference>
<keyword evidence="3 7" id="KW-1133">Transmembrane helix</keyword>
<evidence type="ECO:0000259" key="8">
    <source>
        <dbReference type="Pfam" id="PF20684"/>
    </source>
</evidence>
<evidence type="ECO:0000256" key="4">
    <source>
        <dbReference type="ARBA" id="ARBA00023136"/>
    </source>
</evidence>
<feature type="transmembrane region" description="Helical" evidence="7">
    <location>
        <begin position="249"/>
        <end position="270"/>
    </location>
</feature>
<feature type="transmembrane region" description="Helical" evidence="7">
    <location>
        <begin position="75"/>
        <end position="94"/>
    </location>
</feature>
<name>A0ABR0EQ52_ZASCE</name>
<evidence type="ECO:0000256" key="3">
    <source>
        <dbReference type="ARBA" id="ARBA00022989"/>
    </source>
</evidence>
<dbReference type="EMBL" id="JAXOVC010000003">
    <property type="protein sequence ID" value="KAK4503637.1"/>
    <property type="molecule type" value="Genomic_DNA"/>
</dbReference>
<dbReference type="Pfam" id="PF20684">
    <property type="entry name" value="Fung_rhodopsin"/>
    <property type="match status" value="1"/>
</dbReference>
<feature type="transmembrane region" description="Helical" evidence="7">
    <location>
        <begin position="125"/>
        <end position="148"/>
    </location>
</feature>
<keyword evidence="4 7" id="KW-0472">Membrane</keyword>
<evidence type="ECO:0000256" key="1">
    <source>
        <dbReference type="ARBA" id="ARBA00004141"/>
    </source>
</evidence>
<dbReference type="PANTHER" id="PTHR33048">
    <property type="entry name" value="PTH11-LIKE INTEGRAL MEMBRANE PROTEIN (AFU_ORTHOLOGUE AFUA_5G11245)"/>
    <property type="match status" value="1"/>
</dbReference>
<evidence type="ECO:0000313" key="10">
    <source>
        <dbReference type="Proteomes" id="UP001305779"/>
    </source>
</evidence>
<feature type="transmembrane region" description="Helical" evidence="7">
    <location>
        <begin position="100"/>
        <end position="118"/>
    </location>
</feature>
<accession>A0ABR0EQ52</accession>
<comment type="similarity">
    <text evidence="5">Belongs to the SAT4 family.</text>
</comment>
<feature type="transmembrane region" description="Helical" evidence="7">
    <location>
        <begin position="168"/>
        <end position="197"/>
    </location>
</feature>
<comment type="caution">
    <text evidence="9">The sequence shown here is derived from an EMBL/GenBank/DDBJ whole genome shotgun (WGS) entry which is preliminary data.</text>
</comment>
<evidence type="ECO:0000256" key="7">
    <source>
        <dbReference type="SAM" id="Phobius"/>
    </source>
</evidence>
<gene>
    <name evidence="9" type="ORF">PRZ48_004552</name>
</gene>
<feature type="domain" description="Rhodopsin" evidence="8">
    <location>
        <begin position="56"/>
        <end position="270"/>
    </location>
</feature>
<evidence type="ECO:0000256" key="2">
    <source>
        <dbReference type="ARBA" id="ARBA00022692"/>
    </source>
</evidence>
<evidence type="ECO:0000256" key="5">
    <source>
        <dbReference type="ARBA" id="ARBA00038359"/>
    </source>
</evidence>
<feature type="transmembrane region" description="Helical" evidence="7">
    <location>
        <begin position="209"/>
        <end position="229"/>
    </location>
</feature>
<dbReference type="InterPro" id="IPR052337">
    <property type="entry name" value="SAT4-like"/>
</dbReference>
<dbReference type="Proteomes" id="UP001305779">
    <property type="component" value="Unassembled WGS sequence"/>
</dbReference>
<feature type="transmembrane region" description="Helical" evidence="7">
    <location>
        <begin position="36"/>
        <end position="55"/>
    </location>
</feature>
<evidence type="ECO:0000313" key="9">
    <source>
        <dbReference type="EMBL" id="KAK4503637.1"/>
    </source>
</evidence>
<evidence type="ECO:0000256" key="6">
    <source>
        <dbReference type="SAM" id="MobiDB-lite"/>
    </source>
</evidence>
<protein>
    <recommendedName>
        <fullName evidence="8">Rhodopsin domain-containing protein</fullName>
    </recommendedName>
</protein>
<comment type="subcellular location">
    <subcellularLocation>
        <location evidence="1">Membrane</location>
        <topology evidence="1">Multi-pass membrane protein</topology>
    </subcellularLocation>
</comment>
<proteinExistence type="inferred from homology"/>
<sequence>MAMTLPNTDLSEFMQKEVFDTTPYHFNTYAMNEDRLALIVVGVIFTLIGTLAIIARISNLALRRRKAWYDDYAMLVAYVFSIAFMIASAIQAVYAIEVFYYFSLFFVKLSIVFLYLRLAKELRNYFYYWSLVLVGVLTLHFVTTVIVFSTQCIPMEKYWAPSTPGKCISITAFFYSTNIFTIITDIVMLALPIPTVWKVPYSLPHKIGIIAAFLCGSFSTIASCVRLYSIRVYTESPQPLRDAAPINTWSFIEINIAICCASVAVIRQFVASASRQHSLSSGNHSTSTRTPMRKRANTSSTGLWFSQTSSPITPNKPDPDQIARWPSPAKSRDADLEAGRSVTELPVDIDGTPIRQSMPLPPSPAHTNKQGLHSSGGGMALPQKGPMLKAFVTWEEEGGRLSGIEGMERVVVR</sequence>
<feature type="region of interest" description="Disordered" evidence="6">
    <location>
        <begin position="277"/>
        <end position="339"/>
    </location>
</feature>